<comment type="catalytic activity">
    <reaction evidence="10 11">
        <text>D-sedoheptulose 7-phosphate + D-glyceraldehyde 3-phosphate = D-erythrose 4-phosphate + beta-D-fructose 6-phosphate</text>
        <dbReference type="Rhea" id="RHEA:17053"/>
        <dbReference type="ChEBI" id="CHEBI:16897"/>
        <dbReference type="ChEBI" id="CHEBI:57483"/>
        <dbReference type="ChEBI" id="CHEBI:57634"/>
        <dbReference type="ChEBI" id="CHEBI:59776"/>
        <dbReference type="EC" id="2.2.1.2"/>
    </reaction>
</comment>
<dbReference type="OMA" id="ATECYYQ"/>
<dbReference type="EMBL" id="CP011340">
    <property type="protein sequence ID" value="ALC23905.1"/>
    <property type="molecule type" value="Genomic_DNA"/>
</dbReference>
<comment type="similarity">
    <text evidence="4 11">Belongs to the transaldolase family. Type 2 subfamily.</text>
</comment>
<dbReference type="RefSeq" id="WP_005318992.1">
    <property type="nucleotide sequence ID" value="NZ_CP011340.1"/>
</dbReference>
<evidence type="ECO:0000256" key="8">
    <source>
        <dbReference type="ARBA" id="ARBA00023126"/>
    </source>
</evidence>
<comment type="pathway">
    <text evidence="3 11">Carbohydrate degradation; pentose phosphate pathway; D-glyceraldehyde 3-phosphate and beta-D-fructose 6-phosphate from D-ribose 5-phosphate and D-xylulose 5-phosphate (non-oxidative stage): step 2/3.</text>
</comment>
<dbReference type="STRING" id="38300.SPRI_5599"/>
<comment type="subcellular location">
    <subcellularLocation>
        <location evidence="2 11">Cytoplasm</location>
    </subcellularLocation>
</comment>
<dbReference type="EC" id="2.2.1.2" evidence="5 11"/>
<evidence type="ECO:0000256" key="1">
    <source>
        <dbReference type="ARBA" id="ARBA00003518"/>
    </source>
</evidence>
<dbReference type="SUPFAM" id="SSF51569">
    <property type="entry name" value="Aldolase"/>
    <property type="match status" value="1"/>
</dbReference>
<keyword evidence="8 11" id="KW-0570">Pentose shunt</keyword>
<dbReference type="NCBIfam" id="NF002881">
    <property type="entry name" value="PRK03343.1"/>
    <property type="match status" value="1"/>
</dbReference>
<evidence type="ECO:0000313" key="13">
    <source>
        <dbReference type="Proteomes" id="UP000060513"/>
    </source>
</evidence>
<dbReference type="GO" id="GO:0004801">
    <property type="term" value="F:transaldolase activity"/>
    <property type="evidence" value="ECO:0007669"/>
    <property type="project" value="UniProtKB-UniRule"/>
</dbReference>
<evidence type="ECO:0000256" key="4">
    <source>
        <dbReference type="ARBA" id="ARBA00008426"/>
    </source>
</evidence>
<dbReference type="Pfam" id="PF00923">
    <property type="entry name" value="TAL_FSA"/>
    <property type="match status" value="1"/>
</dbReference>
<dbReference type="PROSITE" id="PS01054">
    <property type="entry name" value="TRANSALDOLASE_1"/>
    <property type="match status" value="1"/>
</dbReference>
<dbReference type="AlphaFoldDB" id="A0A0M4DNF8"/>
<dbReference type="Proteomes" id="UP000060513">
    <property type="component" value="Chromosome"/>
</dbReference>
<evidence type="ECO:0000256" key="7">
    <source>
        <dbReference type="ARBA" id="ARBA00022679"/>
    </source>
</evidence>
<evidence type="ECO:0000256" key="11">
    <source>
        <dbReference type="HAMAP-Rule" id="MF_00493"/>
    </source>
</evidence>
<dbReference type="UniPathway" id="UPA00115">
    <property type="reaction ID" value="UER00414"/>
</dbReference>
<sequence>MTDALKRLSDEGVAIWLDDLSRTRITSGNLAELIDQQHVVGVTTNPSIFQKAISDGHGYDQQLEDLAARKVTVEEAIRMITTADVRDAADVLRPVFDSTGGQDGRVSIEVDPRLAHSTKATIAEAKQLAWLVDRPNTFIKIPATKAGLPAITEVIGLGISVNVTLIFSLERYREVMDAYLAGLEKAKAAGLDLSKIRSVASFFVSRVDTEIDKRLDALGTPEAKEARGKAALANARLAYEAYEEVFSSDRWAALDKAQANKQRPLWASTGVKDKAYKDTLYVDELVAPGTVNTMPEATLNATGDHGQITGDTVRGTYEQARAELEAVEKLGISYDEVVQQLEDEGVEKFEAAWTDLLKSTEAELKRLAPSEG</sequence>
<evidence type="ECO:0000256" key="3">
    <source>
        <dbReference type="ARBA" id="ARBA00004857"/>
    </source>
</evidence>
<protein>
    <recommendedName>
        <fullName evidence="5 11">Transaldolase</fullName>
        <ecNumber evidence="5 11">2.2.1.2</ecNumber>
    </recommendedName>
</protein>
<dbReference type="InterPro" id="IPR018225">
    <property type="entry name" value="Transaldolase_AS"/>
</dbReference>
<proteinExistence type="inferred from homology"/>
<dbReference type="GeneID" id="97233352"/>
<keyword evidence="7 11" id="KW-0808">Transferase</keyword>
<evidence type="ECO:0000256" key="2">
    <source>
        <dbReference type="ARBA" id="ARBA00004496"/>
    </source>
</evidence>
<dbReference type="InterPro" id="IPR001585">
    <property type="entry name" value="TAL/FSA"/>
</dbReference>
<dbReference type="PANTHER" id="PTHR10683:SF31">
    <property type="entry name" value="TRANSALDOLASE"/>
    <property type="match status" value="1"/>
</dbReference>
<dbReference type="Gene3D" id="3.20.20.70">
    <property type="entry name" value="Aldolase class I"/>
    <property type="match status" value="1"/>
</dbReference>
<keyword evidence="6 11" id="KW-0963">Cytoplasm</keyword>
<evidence type="ECO:0000256" key="5">
    <source>
        <dbReference type="ARBA" id="ARBA00013151"/>
    </source>
</evidence>
<evidence type="ECO:0000313" key="12">
    <source>
        <dbReference type="EMBL" id="ALC23905.1"/>
    </source>
</evidence>
<keyword evidence="9 11" id="KW-0704">Schiff base</keyword>
<dbReference type="GO" id="GO:0005975">
    <property type="term" value="P:carbohydrate metabolic process"/>
    <property type="evidence" value="ECO:0007669"/>
    <property type="project" value="InterPro"/>
</dbReference>
<name>A0A0M4DNF8_STRPR</name>
<dbReference type="KEGG" id="spri:SPRI_5599"/>
<dbReference type="PIRSF" id="PIRSF036915">
    <property type="entry name" value="Trnald_Bac_Plnt"/>
    <property type="match status" value="1"/>
</dbReference>
<dbReference type="OrthoDB" id="9809101at2"/>
<evidence type="ECO:0000256" key="10">
    <source>
        <dbReference type="ARBA" id="ARBA00048810"/>
    </source>
</evidence>
<evidence type="ECO:0000256" key="6">
    <source>
        <dbReference type="ARBA" id="ARBA00022490"/>
    </source>
</evidence>
<dbReference type="CDD" id="cd00955">
    <property type="entry name" value="Transaldolase_like"/>
    <property type="match status" value="1"/>
</dbReference>
<dbReference type="GO" id="GO:0006098">
    <property type="term" value="P:pentose-phosphate shunt"/>
    <property type="evidence" value="ECO:0007669"/>
    <property type="project" value="UniProtKB-UniRule"/>
</dbReference>
<dbReference type="InterPro" id="IPR013785">
    <property type="entry name" value="Aldolase_TIM"/>
</dbReference>
<reference evidence="12 13" key="1">
    <citation type="submission" date="2015-08" db="EMBL/GenBank/DDBJ databases">
        <title>Genome sequence of the pristinamycin over-producing bacterium Streptomyces pristinaespiralis HCCB10218.</title>
        <authorList>
            <person name="Tian J."/>
            <person name="Yang J."/>
            <person name="Li L."/>
            <person name="Ruan L."/>
            <person name="Wei W."/>
            <person name="Zheng G."/>
            <person name="Wei Z."/>
            <person name="Yang S."/>
            <person name="Ge M."/>
            <person name="Jiang W."/>
            <person name="Lu Y."/>
        </authorList>
    </citation>
    <scope>NUCLEOTIDE SEQUENCE [LARGE SCALE GENOMIC DNA]</scope>
    <source>
        <strain evidence="12 13">HCCB 10218</strain>
    </source>
</reference>
<organism evidence="12">
    <name type="scientific">Streptomyces pristinaespiralis</name>
    <dbReference type="NCBI Taxonomy" id="38300"/>
    <lineage>
        <taxon>Bacteria</taxon>
        <taxon>Bacillati</taxon>
        <taxon>Actinomycetota</taxon>
        <taxon>Actinomycetes</taxon>
        <taxon>Kitasatosporales</taxon>
        <taxon>Streptomycetaceae</taxon>
        <taxon>Streptomyces</taxon>
    </lineage>
</organism>
<dbReference type="PATRIC" id="fig|38300.4.peg.5864"/>
<evidence type="ECO:0000256" key="9">
    <source>
        <dbReference type="ARBA" id="ARBA00023270"/>
    </source>
</evidence>
<dbReference type="PANTHER" id="PTHR10683">
    <property type="entry name" value="TRANSALDOLASE"/>
    <property type="match status" value="1"/>
</dbReference>
<feature type="active site" description="Schiff-base intermediate with substrate" evidence="11">
    <location>
        <position position="140"/>
    </location>
</feature>
<dbReference type="GO" id="GO:0005737">
    <property type="term" value="C:cytoplasm"/>
    <property type="evidence" value="ECO:0007669"/>
    <property type="project" value="UniProtKB-SubCell"/>
</dbReference>
<gene>
    <name evidence="11" type="primary">tal</name>
    <name evidence="12" type="ORF">SPRI_5599</name>
</gene>
<accession>A0A0M4DNF8</accession>
<dbReference type="HAMAP" id="MF_00493">
    <property type="entry name" value="Transaldolase_2"/>
    <property type="match status" value="1"/>
</dbReference>
<comment type="function">
    <text evidence="1 11">Transaldolase is important for the balance of metabolites in the pentose-phosphate pathway.</text>
</comment>
<dbReference type="NCBIfam" id="TIGR00876">
    <property type="entry name" value="tal_mycobact"/>
    <property type="match status" value="1"/>
</dbReference>
<dbReference type="InterPro" id="IPR004732">
    <property type="entry name" value="Transaldolase_2"/>
</dbReference>